<dbReference type="PANTHER" id="PTHR11265:SF0">
    <property type="entry name" value="12S RRNA N4-METHYLCYTIDINE METHYLTRANSFERASE"/>
    <property type="match status" value="1"/>
</dbReference>
<evidence type="ECO:0000313" key="8">
    <source>
        <dbReference type="EMBL" id="OLO10696.1"/>
    </source>
</evidence>
<evidence type="ECO:0000313" key="9">
    <source>
        <dbReference type="Proteomes" id="UP000186806"/>
    </source>
</evidence>
<comment type="function">
    <text evidence="7">Specifically methylates the N4 position of cytidine in position 1402 (C1402) of 16S rRNA.</text>
</comment>
<feature type="binding site" evidence="7">
    <location>
        <begin position="56"/>
        <end position="58"/>
    </location>
    <ligand>
        <name>S-adenosyl-L-methionine</name>
        <dbReference type="ChEBI" id="CHEBI:59789"/>
    </ligand>
</feature>
<evidence type="ECO:0000256" key="1">
    <source>
        <dbReference type="ARBA" id="ARBA00010396"/>
    </source>
</evidence>
<dbReference type="EC" id="2.1.1.199" evidence="7"/>
<dbReference type="AlphaFoldDB" id="A0A1Q8TAJ8"/>
<sequence length="331" mass="36746">MQHRDNPEKDPLSDTPSAVDDRAVDYRHASVLLDGAVDALITDPDGCYLDGTFGRGGHSRAILERLSPQGRLLAIDRDPAALAEGATLDDSRFFLQYGRFAELDTIAHDHALHGRLSGVLLDVGVSSPQLDDPSRGFSFLRDGPLDMRMDPTQGESAADWLARVPEREMSDVFKRYGEERFARRIAKAIIARRAERPITHTEDLAELVKAAHPAWEKGKHPATRVFQAIRIHINGELEQLEAALAAALEALAPGGRLVVISFHSLEDRLVKRFIRDQARGDTHLPRDFPIRDTQLNRRLAMVGKASRPGECEVALNPRARSAVMRVARKLD</sequence>
<organism evidence="8 9">
    <name type="scientific">Chromohalobacter japonicus</name>
    <dbReference type="NCBI Taxonomy" id="223900"/>
    <lineage>
        <taxon>Bacteria</taxon>
        <taxon>Pseudomonadati</taxon>
        <taxon>Pseudomonadota</taxon>
        <taxon>Gammaproteobacteria</taxon>
        <taxon>Oceanospirillales</taxon>
        <taxon>Halomonadaceae</taxon>
        <taxon>Chromohalobacter</taxon>
    </lineage>
</organism>
<comment type="similarity">
    <text evidence="1 7">Belongs to the methyltransferase superfamily. RsmH family.</text>
</comment>
<feature type="binding site" evidence="7">
    <location>
        <position position="129"/>
    </location>
    <ligand>
        <name>S-adenosyl-L-methionine</name>
        <dbReference type="ChEBI" id="CHEBI:59789"/>
    </ligand>
</feature>
<name>A0A1Q8TAJ8_9GAMM</name>
<proteinExistence type="inferred from homology"/>
<dbReference type="GO" id="GO:0071424">
    <property type="term" value="F:rRNA (cytosine-N4-)-methyltransferase activity"/>
    <property type="evidence" value="ECO:0007669"/>
    <property type="project" value="UniProtKB-UniRule"/>
</dbReference>
<reference evidence="8 9" key="1">
    <citation type="submission" date="2016-12" db="EMBL/GenBank/DDBJ databases">
        <title>Draft genome sequences of strains Salinicola socius SMB35, Salinicola sp. MH3R3-1 and Chromohalobacter sp. SMB17 from the Verkhnekamsk potash mining region of Russia.</title>
        <authorList>
            <person name="Mavrodi D.V."/>
            <person name="Olsson B.E."/>
            <person name="Korsakova E.S."/>
            <person name="Pyankova A."/>
            <person name="Mavrodi O.V."/>
            <person name="Plotnikova E.G."/>
        </authorList>
    </citation>
    <scope>NUCLEOTIDE SEQUENCE [LARGE SCALE GENOMIC DNA]</scope>
    <source>
        <strain evidence="8 9">SMB17</strain>
    </source>
</reference>
<evidence type="ECO:0000256" key="6">
    <source>
        <dbReference type="ARBA" id="ARBA00022691"/>
    </source>
</evidence>
<keyword evidence="3 7" id="KW-0698">rRNA processing</keyword>
<protein>
    <recommendedName>
        <fullName evidence="7">Ribosomal RNA small subunit methyltransferase H</fullName>
        <ecNumber evidence="7">2.1.1.199</ecNumber>
    </recommendedName>
    <alternativeName>
        <fullName evidence="7">16S rRNA m(4)C1402 methyltransferase</fullName>
    </alternativeName>
    <alternativeName>
        <fullName evidence="7">rRNA (cytosine-N(4)-)-methyltransferase RsmH</fullName>
    </alternativeName>
</protein>
<dbReference type="HAMAP" id="MF_01007">
    <property type="entry name" value="16SrRNA_methyltr_H"/>
    <property type="match status" value="1"/>
</dbReference>
<feature type="binding site" evidence="7">
    <location>
        <position position="122"/>
    </location>
    <ligand>
        <name>S-adenosyl-L-methionine</name>
        <dbReference type="ChEBI" id="CHEBI:59789"/>
    </ligand>
</feature>
<evidence type="ECO:0000256" key="3">
    <source>
        <dbReference type="ARBA" id="ARBA00022552"/>
    </source>
</evidence>
<keyword evidence="4 7" id="KW-0489">Methyltransferase</keyword>
<evidence type="ECO:0000256" key="5">
    <source>
        <dbReference type="ARBA" id="ARBA00022679"/>
    </source>
</evidence>
<dbReference type="NCBIfam" id="TIGR00006">
    <property type="entry name" value="16S rRNA (cytosine(1402)-N(4))-methyltransferase RsmH"/>
    <property type="match status" value="1"/>
</dbReference>
<feature type="binding site" evidence="7">
    <location>
        <position position="76"/>
    </location>
    <ligand>
        <name>S-adenosyl-L-methionine</name>
        <dbReference type="ChEBI" id="CHEBI:59789"/>
    </ligand>
</feature>
<dbReference type="GO" id="GO:0070475">
    <property type="term" value="P:rRNA base methylation"/>
    <property type="evidence" value="ECO:0007669"/>
    <property type="project" value="UniProtKB-UniRule"/>
</dbReference>
<gene>
    <name evidence="7" type="primary">rsmH</name>
    <name evidence="8" type="ORF">BTW10_13415</name>
</gene>
<comment type="caution">
    <text evidence="8">The sequence shown here is derived from an EMBL/GenBank/DDBJ whole genome shotgun (WGS) entry which is preliminary data.</text>
</comment>
<dbReference type="SUPFAM" id="SSF53335">
    <property type="entry name" value="S-adenosyl-L-methionine-dependent methyltransferases"/>
    <property type="match status" value="1"/>
</dbReference>
<dbReference type="STRING" id="223900.GCA_000821045_01372"/>
<evidence type="ECO:0000256" key="7">
    <source>
        <dbReference type="HAMAP-Rule" id="MF_01007"/>
    </source>
</evidence>
<dbReference type="SUPFAM" id="SSF81799">
    <property type="entry name" value="Putative methyltransferase TM0872, insert domain"/>
    <property type="match status" value="1"/>
</dbReference>
<dbReference type="InterPro" id="IPR023397">
    <property type="entry name" value="SAM-dep_MeTrfase_MraW_recog"/>
</dbReference>
<keyword evidence="5 7" id="KW-0808">Transferase</keyword>
<dbReference type="InterPro" id="IPR002903">
    <property type="entry name" value="RsmH"/>
</dbReference>
<evidence type="ECO:0000256" key="4">
    <source>
        <dbReference type="ARBA" id="ARBA00022603"/>
    </source>
</evidence>
<feature type="binding site" evidence="7">
    <location>
        <position position="100"/>
    </location>
    <ligand>
        <name>S-adenosyl-L-methionine</name>
        <dbReference type="ChEBI" id="CHEBI:59789"/>
    </ligand>
</feature>
<dbReference type="InterPro" id="IPR029063">
    <property type="entry name" value="SAM-dependent_MTases_sf"/>
</dbReference>
<evidence type="ECO:0000256" key="2">
    <source>
        <dbReference type="ARBA" id="ARBA00022490"/>
    </source>
</evidence>
<dbReference type="Pfam" id="PF01795">
    <property type="entry name" value="Methyltransf_5"/>
    <property type="match status" value="1"/>
</dbReference>
<dbReference type="PIRSF" id="PIRSF004486">
    <property type="entry name" value="MraW"/>
    <property type="match status" value="1"/>
</dbReference>
<dbReference type="Gene3D" id="3.40.50.150">
    <property type="entry name" value="Vaccinia Virus protein VP39"/>
    <property type="match status" value="1"/>
</dbReference>
<keyword evidence="9" id="KW-1185">Reference proteome</keyword>
<comment type="catalytic activity">
    <reaction evidence="7">
        <text>cytidine(1402) in 16S rRNA + S-adenosyl-L-methionine = N(4)-methylcytidine(1402) in 16S rRNA + S-adenosyl-L-homocysteine + H(+)</text>
        <dbReference type="Rhea" id="RHEA:42928"/>
        <dbReference type="Rhea" id="RHEA-COMP:10286"/>
        <dbReference type="Rhea" id="RHEA-COMP:10287"/>
        <dbReference type="ChEBI" id="CHEBI:15378"/>
        <dbReference type="ChEBI" id="CHEBI:57856"/>
        <dbReference type="ChEBI" id="CHEBI:59789"/>
        <dbReference type="ChEBI" id="CHEBI:74506"/>
        <dbReference type="ChEBI" id="CHEBI:82748"/>
        <dbReference type="EC" id="2.1.1.199"/>
    </reaction>
</comment>
<dbReference type="Gene3D" id="1.10.150.170">
    <property type="entry name" value="Putative methyltransferase TM0872, insert domain"/>
    <property type="match status" value="1"/>
</dbReference>
<dbReference type="FunFam" id="1.10.150.170:FF:000001">
    <property type="entry name" value="Ribosomal RNA small subunit methyltransferase H"/>
    <property type="match status" value="1"/>
</dbReference>
<keyword evidence="2 7" id="KW-0963">Cytoplasm</keyword>
<keyword evidence="6 7" id="KW-0949">S-adenosyl-L-methionine</keyword>
<comment type="subcellular location">
    <subcellularLocation>
        <location evidence="7">Cytoplasm</location>
    </subcellularLocation>
</comment>
<dbReference type="Proteomes" id="UP000186806">
    <property type="component" value="Unassembled WGS sequence"/>
</dbReference>
<dbReference type="PANTHER" id="PTHR11265">
    <property type="entry name" value="S-ADENOSYL-METHYLTRANSFERASE MRAW"/>
    <property type="match status" value="1"/>
</dbReference>
<dbReference type="GO" id="GO:0005737">
    <property type="term" value="C:cytoplasm"/>
    <property type="evidence" value="ECO:0007669"/>
    <property type="project" value="UniProtKB-SubCell"/>
</dbReference>
<dbReference type="EMBL" id="MSDQ01000032">
    <property type="protein sequence ID" value="OLO10696.1"/>
    <property type="molecule type" value="Genomic_DNA"/>
</dbReference>
<dbReference type="RefSeq" id="WP_075369817.1">
    <property type="nucleotide sequence ID" value="NZ_MSDQ01000032.1"/>
</dbReference>
<accession>A0A1Q8TAJ8</accession>